<gene>
    <name evidence="2" type="ORF">DS909_09165</name>
</gene>
<dbReference type="RefSeq" id="WP_113823142.1">
    <property type="nucleotide sequence ID" value="NZ_QOCE01000025.1"/>
</dbReference>
<name>A0A366X5E0_9RHOB</name>
<feature type="chain" id="PRO_5017066105" evidence="1">
    <location>
        <begin position="20"/>
        <end position="110"/>
    </location>
</feature>
<protein>
    <submittedName>
        <fullName evidence="2">Uncharacterized protein</fullName>
    </submittedName>
</protein>
<comment type="caution">
    <text evidence="2">The sequence shown here is derived from an EMBL/GenBank/DDBJ whole genome shotgun (WGS) entry which is preliminary data.</text>
</comment>
<sequence length="110" mass="12558">MRRFALILAILTGSTATHAAEMLDEEGILAALMDREVLYESGARQDFRPSMRTLYTSGRPSWGYWAIRDDQYCSMWPPSDIWACYDMERLENGIRFIGFGGDITDGTYTN</sequence>
<feature type="signal peptide" evidence="1">
    <location>
        <begin position="1"/>
        <end position="19"/>
    </location>
</feature>
<keyword evidence="1" id="KW-0732">Signal</keyword>
<evidence type="ECO:0000256" key="1">
    <source>
        <dbReference type="SAM" id="SignalP"/>
    </source>
</evidence>
<dbReference type="Proteomes" id="UP000252706">
    <property type="component" value="Unassembled WGS sequence"/>
</dbReference>
<reference evidence="2 3" key="1">
    <citation type="submission" date="2018-07" db="EMBL/GenBank/DDBJ databases">
        <title>Modular assembly of carbohydrate-degrading microbial communities in the ocean.</title>
        <authorList>
            <person name="Enke T.N."/>
            <person name="Datta M.S."/>
            <person name="Schwartzman J.A."/>
            <person name="Cermak N."/>
            <person name="Schmitz D.A."/>
            <person name="Barrere J."/>
            <person name="Cordero O.X."/>
        </authorList>
    </citation>
    <scope>NUCLEOTIDE SEQUENCE [LARGE SCALE GENOMIC DNA]</scope>
    <source>
        <strain evidence="2 3">C3M10</strain>
    </source>
</reference>
<accession>A0A366X5E0</accession>
<evidence type="ECO:0000313" key="2">
    <source>
        <dbReference type="EMBL" id="RBW56860.1"/>
    </source>
</evidence>
<dbReference type="EMBL" id="QOCE01000025">
    <property type="protein sequence ID" value="RBW56860.1"/>
    <property type="molecule type" value="Genomic_DNA"/>
</dbReference>
<dbReference type="AlphaFoldDB" id="A0A366X5E0"/>
<organism evidence="2 3">
    <name type="scientific">Phaeobacter gallaeciensis</name>
    <dbReference type="NCBI Taxonomy" id="60890"/>
    <lineage>
        <taxon>Bacteria</taxon>
        <taxon>Pseudomonadati</taxon>
        <taxon>Pseudomonadota</taxon>
        <taxon>Alphaproteobacteria</taxon>
        <taxon>Rhodobacterales</taxon>
        <taxon>Roseobacteraceae</taxon>
        <taxon>Phaeobacter</taxon>
    </lineage>
</organism>
<dbReference type="OrthoDB" id="7360198at2"/>
<proteinExistence type="predicted"/>
<evidence type="ECO:0000313" key="3">
    <source>
        <dbReference type="Proteomes" id="UP000252706"/>
    </source>
</evidence>